<comment type="caution">
    <text evidence="1">The sequence shown here is derived from an EMBL/GenBank/DDBJ whole genome shotgun (WGS) entry which is preliminary data.</text>
</comment>
<evidence type="ECO:0008006" key="3">
    <source>
        <dbReference type="Google" id="ProtNLM"/>
    </source>
</evidence>
<evidence type="ECO:0000313" key="2">
    <source>
        <dbReference type="Proteomes" id="UP001500908"/>
    </source>
</evidence>
<sequence length="280" mass="30487">MGFGSSPLVVAEREFMRLVPDPLALPGREVDAGWADRDFGLVEVRELLMRRSTPQEVRDVVWRRVIATARVSQAWMVGAIGLGMPGLKGVARRVARGLEADAVDEVEAEVLAGFVATVRSINTDYARLAWFVRCRTQRAGLRARRREMARPAATEEIGEAQVSEQPEGHPDLVLVEAVRAGVISAGEAELIGQSRLGQRCLAEIAQRWGVSYKAVAKRRERAEARLVQALREGRVATRAVCSQLEGEALGSEKASDAGGEVVRLQVGDAAVSHSGRRWAC</sequence>
<keyword evidence="2" id="KW-1185">Reference proteome</keyword>
<proteinExistence type="predicted"/>
<dbReference type="Proteomes" id="UP001500908">
    <property type="component" value="Unassembled WGS sequence"/>
</dbReference>
<organism evidence="1 2">
    <name type="scientific">Salinactinospora qingdaonensis</name>
    <dbReference type="NCBI Taxonomy" id="702744"/>
    <lineage>
        <taxon>Bacteria</taxon>
        <taxon>Bacillati</taxon>
        <taxon>Actinomycetota</taxon>
        <taxon>Actinomycetes</taxon>
        <taxon>Streptosporangiales</taxon>
        <taxon>Nocardiopsidaceae</taxon>
        <taxon>Salinactinospora</taxon>
    </lineage>
</organism>
<accession>A0ABP7GEJ2</accession>
<dbReference type="RefSeq" id="WP_344976006.1">
    <property type="nucleotide sequence ID" value="NZ_BAABDD010000034.1"/>
</dbReference>
<gene>
    <name evidence="1" type="ORF">GCM10022402_44650</name>
</gene>
<protein>
    <recommendedName>
        <fullName evidence="3">Sigma-70 family RNA polymerase sigma factor</fullName>
    </recommendedName>
</protein>
<name>A0ABP7GEJ2_9ACTN</name>
<reference evidence="2" key="1">
    <citation type="journal article" date="2019" name="Int. J. Syst. Evol. Microbiol.">
        <title>The Global Catalogue of Microorganisms (GCM) 10K type strain sequencing project: providing services to taxonomists for standard genome sequencing and annotation.</title>
        <authorList>
            <consortium name="The Broad Institute Genomics Platform"/>
            <consortium name="The Broad Institute Genome Sequencing Center for Infectious Disease"/>
            <person name="Wu L."/>
            <person name="Ma J."/>
        </authorList>
    </citation>
    <scope>NUCLEOTIDE SEQUENCE [LARGE SCALE GENOMIC DNA]</scope>
    <source>
        <strain evidence="2">JCM 17137</strain>
    </source>
</reference>
<evidence type="ECO:0000313" key="1">
    <source>
        <dbReference type="EMBL" id="GAA3762122.1"/>
    </source>
</evidence>
<dbReference type="EMBL" id="BAABDD010000034">
    <property type="protein sequence ID" value="GAA3762122.1"/>
    <property type="molecule type" value="Genomic_DNA"/>
</dbReference>